<evidence type="ECO:0000313" key="6">
    <source>
        <dbReference type="Proteomes" id="UP000228380"/>
    </source>
</evidence>
<feature type="transmembrane region" description="Helical" evidence="5">
    <location>
        <begin position="362"/>
        <end position="381"/>
    </location>
</feature>
<feature type="transmembrane region" description="Helical" evidence="5">
    <location>
        <begin position="104"/>
        <end position="122"/>
    </location>
</feature>
<feature type="transmembrane region" description="Helical" evidence="5">
    <location>
        <begin position="285"/>
        <end position="303"/>
    </location>
</feature>
<dbReference type="KEGG" id="pda:103700420"/>
<feature type="transmembrane region" description="Helical" evidence="5">
    <location>
        <begin position="259"/>
        <end position="279"/>
    </location>
</feature>
<dbReference type="OrthoDB" id="15270at2759"/>
<keyword evidence="2 5" id="KW-0812">Transmembrane</keyword>
<reference evidence="7" key="1">
    <citation type="submission" date="2025-08" db="UniProtKB">
        <authorList>
            <consortium name="RefSeq"/>
        </authorList>
    </citation>
    <scope>IDENTIFICATION</scope>
    <source>
        <tissue evidence="7">Young leaves</tissue>
    </source>
</reference>
<evidence type="ECO:0000256" key="4">
    <source>
        <dbReference type="ARBA" id="ARBA00023136"/>
    </source>
</evidence>
<feature type="transmembrane region" description="Helical" evidence="5">
    <location>
        <begin position="431"/>
        <end position="449"/>
    </location>
</feature>
<dbReference type="InterPro" id="IPR009447">
    <property type="entry name" value="PIGW/GWT1"/>
</dbReference>
<keyword evidence="6" id="KW-1185">Reference proteome</keyword>
<keyword evidence="4 5" id="KW-0472">Membrane</keyword>
<proteinExistence type="predicted"/>
<protein>
    <submittedName>
        <fullName evidence="7">Uncharacterized protein At4g17910 isoform X1</fullName>
    </submittedName>
</protein>
<evidence type="ECO:0000256" key="3">
    <source>
        <dbReference type="ARBA" id="ARBA00022989"/>
    </source>
</evidence>
<feature type="transmembrane region" description="Helical" evidence="5">
    <location>
        <begin position="324"/>
        <end position="342"/>
    </location>
</feature>
<organism evidence="6 7">
    <name type="scientific">Phoenix dactylifera</name>
    <name type="common">Date palm</name>
    <dbReference type="NCBI Taxonomy" id="42345"/>
    <lineage>
        <taxon>Eukaryota</taxon>
        <taxon>Viridiplantae</taxon>
        <taxon>Streptophyta</taxon>
        <taxon>Embryophyta</taxon>
        <taxon>Tracheophyta</taxon>
        <taxon>Spermatophyta</taxon>
        <taxon>Magnoliopsida</taxon>
        <taxon>Liliopsida</taxon>
        <taxon>Arecaceae</taxon>
        <taxon>Coryphoideae</taxon>
        <taxon>Phoeniceae</taxon>
        <taxon>Phoenix</taxon>
    </lineage>
</organism>
<feature type="transmembrane region" description="Helical" evidence="5">
    <location>
        <begin position="227"/>
        <end position="247"/>
    </location>
</feature>
<dbReference type="RefSeq" id="XP_008780592.2">
    <property type="nucleotide sequence ID" value="XM_008782370.4"/>
</dbReference>
<feature type="transmembrane region" description="Helical" evidence="5">
    <location>
        <begin position="143"/>
        <end position="163"/>
    </location>
</feature>
<dbReference type="AlphaFoldDB" id="A0A8B7BL40"/>
<sequence length="487" mass="54464">MDLRGKPLNPNKRLKEEFVSNLTGTSMLEIAALTAIVPALIVIRQWISFTRVNGHLNAKEAVVKKNDNATSCTKDRRSHTVALAMDYLCVVVPILLVFTVLAEWAYTCTSLVGLLLLFLILARRHRSDFHFNDGSQRLSSFRTYISSYRVSVMLVTCLCILAVDFKIFPRRYAKTETYGTGLSLIVDIYSMGSTDGCRSGIICCDKFISLKTSTECHVNVSPNWKAAFQSISPLVLLGFGRLIFTTGADYQVHVGEYGVHWNFFFTLAAVTVLTSISNIHPKYCGIFGLLILTAYQICLRHGLSTYLISNERTADIISQNKEGLFSVFGYWGMYLIGVHLGYKIFFGNHSSSTVGYTQQTRVTVWTLFALFWFLTVILDNYVERVSRRTCNLAYVMIVFAQTFQVLSILMLSDFTYVQKPLVLEEAFNQNMLGTFLLANVLTGMVNLSVDTLSASSIAAIGILLGYSSILTAVVGLACFYGIKLKFW</sequence>
<name>A0A8B7BL40_PHODC</name>
<evidence type="ECO:0000256" key="1">
    <source>
        <dbReference type="ARBA" id="ARBA00004141"/>
    </source>
</evidence>
<dbReference type="GeneID" id="103700420"/>
<dbReference type="GO" id="GO:0006506">
    <property type="term" value="P:GPI anchor biosynthetic process"/>
    <property type="evidence" value="ECO:0007669"/>
    <property type="project" value="InterPro"/>
</dbReference>
<gene>
    <name evidence="7" type="primary">LOC103700420</name>
</gene>
<feature type="transmembrane region" description="Helical" evidence="5">
    <location>
        <begin position="80"/>
        <end position="98"/>
    </location>
</feature>
<accession>A0A8B7BL40</accession>
<evidence type="ECO:0000256" key="2">
    <source>
        <dbReference type="ARBA" id="ARBA00022692"/>
    </source>
</evidence>
<dbReference type="GO" id="GO:0072659">
    <property type="term" value="P:protein localization to plasma membrane"/>
    <property type="evidence" value="ECO:0007669"/>
    <property type="project" value="TreeGrafter"/>
</dbReference>
<dbReference type="GO" id="GO:0005783">
    <property type="term" value="C:endoplasmic reticulum"/>
    <property type="evidence" value="ECO:0007669"/>
    <property type="project" value="TreeGrafter"/>
</dbReference>
<evidence type="ECO:0000256" key="5">
    <source>
        <dbReference type="SAM" id="Phobius"/>
    </source>
</evidence>
<feature type="transmembrane region" description="Helical" evidence="5">
    <location>
        <begin position="456"/>
        <end position="482"/>
    </location>
</feature>
<dbReference type="PIRSF" id="PIRSF017321">
    <property type="entry name" value="GWT1"/>
    <property type="match status" value="1"/>
</dbReference>
<feature type="transmembrane region" description="Helical" evidence="5">
    <location>
        <begin position="393"/>
        <end position="411"/>
    </location>
</feature>
<comment type="subcellular location">
    <subcellularLocation>
        <location evidence="1">Membrane</location>
        <topology evidence="1">Multi-pass membrane protein</topology>
    </subcellularLocation>
</comment>
<dbReference type="Pfam" id="PF06423">
    <property type="entry name" value="GWT1"/>
    <property type="match status" value="1"/>
</dbReference>
<feature type="transmembrane region" description="Helical" evidence="5">
    <location>
        <begin position="20"/>
        <end position="43"/>
    </location>
</feature>
<dbReference type="PANTHER" id="PTHR20661:SF0">
    <property type="entry name" value="PHOSPHATIDYLINOSITOL-GLYCAN BIOSYNTHESIS CLASS W PROTEIN"/>
    <property type="match status" value="1"/>
</dbReference>
<keyword evidence="3 5" id="KW-1133">Transmembrane helix</keyword>
<dbReference type="Proteomes" id="UP000228380">
    <property type="component" value="Unplaced"/>
</dbReference>
<dbReference type="GO" id="GO:0016020">
    <property type="term" value="C:membrane"/>
    <property type="evidence" value="ECO:0007669"/>
    <property type="project" value="UniProtKB-SubCell"/>
</dbReference>
<dbReference type="GO" id="GO:0032216">
    <property type="term" value="F:glucosaminyl-phosphatidylinositol O-acyltransferase activity"/>
    <property type="evidence" value="ECO:0007669"/>
    <property type="project" value="TreeGrafter"/>
</dbReference>
<dbReference type="PANTHER" id="PTHR20661">
    <property type="entry name" value="PHOSPHATIDYLINOSITOL-GLYCAN BIOSYNTHESIS CLASS W PROTEIN"/>
    <property type="match status" value="1"/>
</dbReference>
<evidence type="ECO:0000313" key="7">
    <source>
        <dbReference type="RefSeq" id="XP_008780592.2"/>
    </source>
</evidence>